<name>A0A7W8BSL2_9ACTN</name>
<dbReference type="FunFam" id="2.30.38.10:FF:000001">
    <property type="entry name" value="Non-ribosomal peptide synthetase PvdI"/>
    <property type="match status" value="2"/>
</dbReference>
<dbReference type="InterPro" id="IPR009081">
    <property type="entry name" value="PP-bd_ACP"/>
</dbReference>
<dbReference type="PANTHER" id="PTHR45527:SF1">
    <property type="entry name" value="FATTY ACID SYNTHASE"/>
    <property type="match status" value="1"/>
</dbReference>
<accession>A0A7W8BSL2</accession>
<dbReference type="Proteomes" id="UP000568022">
    <property type="component" value="Unassembled WGS sequence"/>
</dbReference>
<dbReference type="GO" id="GO:0072330">
    <property type="term" value="P:monocarboxylic acid biosynthetic process"/>
    <property type="evidence" value="ECO:0007669"/>
    <property type="project" value="UniProtKB-ARBA"/>
</dbReference>
<dbReference type="InterPro" id="IPR045851">
    <property type="entry name" value="AMP-bd_C_sf"/>
</dbReference>
<dbReference type="PROSITE" id="PS00012">
    <property type="entry name" value="PHOSPHOPANTETHEINE"/>
    <property type="match status" value="3"/>
</dbReference>
<dbReference type="FunFam" id="3.40.50.12780:FF:000012">
    <property type="entry name" value="Non-ribosomal peptide synthetase"/>
    <property type="match status" value="1"/>
</dbReference>
<evidence type="ECO:0000256" key="2">
    <source>
        <dbReference type="ARBA" id="ARBA00006432"/>
    </source>
</evidence>
<dbReference type="SMART" id="SM00824">
    <property type="entry name" value="PKS_TE"/>
    <property type="match status" value="1"/>
</dbReference>
<proteinExistence type="inferred from homology"/>
<feature type="domain" description="Carrier" evidence="6">
    <location>
        <begin position="2632"/>
        <end position="2707"/>
    </location>
</feature>
<dbReference type="Gene3D" id="3.30.559.30">
    <property type="entry name" value="Nonribosomal peptide synthetase, condensation domain"/>
    <property type="match status" value="3"/>
</dbReference>
<evidence type="ECO:0000313" key="8">
    <source>
        <dbReference type="Proteomes" id="UP000568022"/>
    </source>
</evidence>
<dbReference type="InterPro" id="IPR020806">
    <property type="entry name" value="PKS_PP-bd"/>
</dbReference>
<dbReference type="InterPro" id="IPR029058">
    <property type="entry name" value="AB_hydrolase_fold"/>
</dbReference>
<dbReference type="InterPro" id="IPR001242">
    <property type="entry name" value="Condensation_dom"/>
</dbReference>
<organism evidence="7 8">
    <name type="scientific">Streptomyces griseoloalbus</name>
    <dbReference type="NCBI Taxonomy" id="67303"/>
    <lineage>
        <taxon>Bacteria</taxon>
        <taxon>Bacillati</taxon>
        <taxon>Actinomycetota</taxon>
        <taxon>Actinomycetes</taxon>
        <taxon>Kitasatosporales</taxon>
        <taxon>Streptomycetaceae</taxon>
        <taxon>Streptomyces</taxon>
    </lineage>
</organism>
<dbReference type="Pfam" id="PF00668">
    <property type="entry name" value="Condensation"/>
    <property type="match status" value="3"/>
</dbReference>
<dbReference type="GO" id="GO:0043041">
    <property type="term" value="P:amino acid activation for nonribosomal peptide biosynthetic process"/>
    <property type="evidence" value="ECO:0007669"/>
    <property type="project" value="TreeGrafter"/>
</dbReference>
<dbReference type="FunFam" id="3.30.559.10:FF:000012">
    <property type="entry name" value="Non-ribosomal peptide synthetase"/>
    <property type="match status" value="1"/>
</dbReference>
<dbReference type="NCBIfam" id="TIGR01733">
    <property type="entry name" value="AA-adenyl-dom"/>
    <property type="match status" value="2"/>
</dbReference>
<comment type="similarity">
    <text evidence="2">Belongs to the ATP-dependent AMP-binding enzyme family.</text>
</comment>
<gene>
    <name evidence="7" type="ORF">FHS32_005636</name>
</gene>
<dbReference type="InterPro" id="IPR000873">
    <property type="entry name" value="AMP-dep_synth/lig_dom"/>
</dbReference>
<dbReference type="InterPro" id="IPR036736">
    <property type="entry name" value="ACP-like_sf"/>
</dbReference>
<comment type="cofactor">
    <cofactor evidence="1">
        <name>pantetheine 4'-phosphate</name>
        <dbReference type="ChEBI" id="CHEBI:47942"/>
    </cofactor>
</comment>
<dbReference type="FunFam" id="1.10.1200.10:FF:000016">
    <property type="entry name" value="Non-ribosomal peptide synthase"/>
    <property type="match status" value="2"/>
</dbReference>
<dbReference type="SMART" id="SM00823">
    <property type="entry name" value="PKS_PP"/>
    <property type="match status" value="3"/>
</dbReference>
<feature type="region of interest" description="Disordered" evidence="5">
    <location>
        <begin position="1015"/>
        <end position="1049"/>
    </location>
</feature>
<feature type="domain" description="Carrier" evidence="6">
    <location>
        <begin position="1547"/>
        <end position="1622"/>
    </location>
</feature>
<dbReference type="FunFam" id="3.30.300.30:FF:000010">
    <property type="entry name" value="Enterobactin synthetase component F"/>
    <property type="match status" value="1"/>
</dbReference>
<evidence type="ECO:0000259" key="6">
    <source>
        <dbReference type="PROSITE" id="PS50075"/>
    </source>
</evidence>
<dbReference type="PROSITE" id="PS50075">
    <property type="entry name" value="CARRIER"/>
    <property type="match status" value="3"/>
</dbReference>
<dbReference type="GO" id="GO:0031177">
    <property type="term" value="F:phosphopantetheine binding"/>
    <property type="evidence" value="ECO:0007669"/>
    <property type="project" value="InterPro"/>
</dbReference>
<evidence type="ECO:0000313" key="7">
    <source>
        <dbReference type="EMBL" id="MBB5128859.1"/>
    </source>
</evidence>
<keyword evidence="3" id="KW-0596">Phosphopantetheine</keyword>
<feature type="region of interest" description="Disordered" evidence="5">
    <location>
        <begin position="2967"/>
        <end position="2988"/>
    </location>
</feature>
<dbReference type="Pfam" id="PF00501">
    <property type="entry name" value="AMP-binding"/>
    <property type="match status" value="2"/>
</dbReference>
<keyword evidence="8" id="KW-1185">Reference proteome</keyword>
<dbReference type="GO" id="GO:0003824">
    <property type="term" value="F:catalytic activity"/>
    <property type="evidence" value="ECO:0007669"/>
    <property type="project" value="InterPro"/>
</dbReference>
<dbReference type="Pfam" id="PF13193">
    <property type="entry name" value="AMP-binding_C"/>
    <property type="match status" value="2"/>
</dbReference>
<dbReference type="GO" id="GO:0005829">
    <property type="term" value="C:cytosol"/>
    <property type="evidence" value="ECO:0007669"/>
    <property type="project" value="TreeGrafter"/>
</dbReference>
<dbReference type="SUPFAM" id="SSF53474">
    <property type="entry name" value="alpha/beta-Hydrolases"/>
    <property type="match status" value="1"/>
</dbReference>
<evidence type="ECO:0000256" key="5">
    <source>
        <dbReference type="SAM" id="MobiDB-lite"/>
    </source>
</evidence>
<dbReference type="InterPro" id="IPR025110">
    <property type="entry name" value="AMP-bd_C"/>
</dbReference>
<evidence type="ECO:0000256" key="4">
    <source>
        <dbReference type="ARBA" id="ARBA00022553"/>
    </source>
</evidence>
<dbReference type="CDD" id="cd17646">
    <property type="entry name" value="A_NRPS_AB3403-like"/>
    <property type="match status" value="1"/>
</dbReference>
<dbReference type="InterPro" id="IPR001031">
    <property type="entry name" value="Thioesterase"/>
</dbReference>
<dbReference type="SUPFAM" id="SSF52777">
    <property type="entry name" value="CoA-dependent acyltransferases"/>
    <property type="match status" value="6"/>
</dbReference>
<dbReference type="Gene3D" id="3.40.50.12780">
    <property type="entry name" value="N-terminal domain of ligase-like"/>
    <property type="match status" value="1"/>
</dbReference>
<reference evidence="7 8" key="1">
    <citation type="submission" date="2020-08" db="EMBL/GenBank/DDBJ databases">
        <title>Genomic Encyclopedia of Type Strains, Phase III (KMG-III): the genomes of soil and plant-associated and newly described type strains.</title>
        <authorList>
            <person name="Whitman W."/>
        </authorList>
    </citation>
    <scope>NUCLEOTIDE SEQUENCE [LARGE SCALE GENOMIC DNA]</scope>
    <source>
        <strain evidence="7 8">CECT 3226</strain>
    </source>
</reference>
<dbReference type="SUPFAM" id="SSF56801">
    <property type="entry name" value="Acetyl-CoA synthetase-like"/>
    <property type="match status" value="2"/>
</dbReference>
<dbReference type="SUPFAM" id="SSF47336">
    <property type="entry name" value="ACP-like"/>
    <property type="match status" value="3"/>
</dbReference>
<dbReference type="EMBL" id="JACHJE010000015">
    <property type="protein sequence ID" value="MBB5128859.1"/>
    <property type="molecule type" value="Genomic_DNA"/>
</dbReference>
<dbReference type="GO" id="GO:0008610">
    <property type="term" value="P:lipid biosynthetic process"/>
    <property type="evidence" value="ECO:0007669"/>
    <property type="project" value="UniProtKB-ARBA"/>
</dbReference>
<dbReference type="FunFam" id="3.40.50.980:FF:000002">
    <property type="entry name" value="Enterobactin synthetase component F"/>
    <property type="match status" value="1"/>
</dbReference>
<dbReference type="Gene3D" id="3.40.50.980">
    <property type="match status" value="2"/>
</dbReference>
<dbReference type="Pfam" id="PF00975">
    <property type="entry name" value="Thioesterase"/>
    <property type="match status" value="1"/>
</dbReference>
<dbReference type="FunFam" id="3.40.50.980:FF:000001">
    <property type="entry name" value="Non-ribosomal peptide synthetase"/>
    <property type="match status" value="1"/>
</dbReference>
<dbReference type="GO" id="GO:0017000">
    <property type="term" value="P:antibiotic biosynthetic process"/>
    <property type="evidence" value="ECO:0007669"/>
    <property type="project" value="UniProtKB-ARBA"/>
</dbReference>
<evidence type="ECO:0000256" key="3">
    <source>
        <dbReference type="ARBA" id="ARBA00022450"/>
    </source>
</evidence>
<dbReference type="Gene3D" id="1.10.1200.10">
    <property type="entry name" value="ACP-like"/>
    <property type="match status" value="2"/>
</dbReference>
<dbReference type="PROSITE" id="PS00455">
    <property type="entry name" value="AMP_BINDING"/>
    <property type="match status" value="1"/>
</dbReference>
<dbReference type="InterPro" id="IPR006162">
    <property type="entry name" value="Ppantetheine_attach_site"/>
</dbReference>
<dbReference type="CDD" id="cd19540">
    <property type="entry name" value="LCL_NRPS-like"/>
    <property type="match status" value="2"/>
</dbReference>
<feature type="compositionally biased region" description="Basic and acidic residues" evidence="5">
    <location>
        <begin position="1030"/>
        <end position="1042"/>
    </location>
</feature>
<dbReference type="CDD" id="cd19543">
    <property type="entry name" value="DCL_NRPS"/>
    <property type="match status" value="1"/>
</dbReference>
<sequence length="2988" mass="316686">MTSNDLFEDILPLAPLQEGMLFHATYDQDALDVYTVRLAIDFEGPFDLDVFRDAVRALLIRRGNLRAGFLSENLSRPVSVVPRAFETPVAVHDLSGLGEPERAARLAELDAAEREVRFDLTAPPLLRFTVVRTAEAGWRLMFACHHILLDGWSMPIVLGELFALYGAGGDASALPPAAPFKLYLAWLRKQDKRQGLAAWRSALDGLPGATLVAPDADDSVAALPGRLTVDLPAGPSARLTALARRLGITVNTAVQVAWGLLLARLTRTDDVVFGATVSGRPPQIEGVETMVGLFINTVPVRVRLGAGESLRDLLLRVQDEQSALLDHHYIGLTEVQGAAGHGRLFDSLVAFESYPVDADSLQSSIGGLTVTGVSGDDATHYPLTLIVVPGERLQLRLGYQGGLFTPEVAGGLLAALEGLLTALADDDTRAVTDALASIAVPEGWTAAAVVEAGGGTGPSVSDLTVVSGGGRAPRTPHEEVLCGLFAEALGVPSVSVDDNFFDLGGHSLLATRLVSRVRSVFDIELPVRALFDAQTVAALAERVVGSSTGGRPPVRAARERPERVPLSFAQRRLWFLNRMEGPSGTYNIPLAVRLSGALDVTALRSALVDVVGRHESLRTVFPDADGQPWQQVVPVAEVSLPFEVVEVTEEGLAAALGSAASAGFDLAVDLPVRASLFRVAESEHVLCVVVHHIAGDGWSQAPLARDLGAAYRARADGAAPEWAPLPVQYADYALWQRDVLGGEEDEGSPIAAQLAYWRDALDGLPDELSLPVDRARPAVASYRGGLVSVELGARLHRDLVGLARSTRSSLFMVLQAGVAGLLSRLGAGPDVPLGTAIAGRTDAALDELVGFFVNTLVLRTDVSGDPGFRELVERVRVADLAAYAHQDLPFEQLVHAVQPTRSLARHPLFQVMIVLQNNAVASLDLPGLTARPIDGDIGAAKFDLGFNFVERKDAMGAPAGVEVTVEYSADLFDEDTVAVLGRRLVRMLTLAVADPAMPLSRLDLLEPREWQQLLTGRPGIAHTGGPERSGGPEHSERPEHSDGTASSDTVPGLFAAQVARTPDRTAVVAEDAELSYAELDECSGRLAALLAARGVRGGDVVAVAVPRSAALTVGHLAVLRAGAVCLPIQPDDPARRIAGILAAAAPAAVLTTRDTLPSLPASVREPVLVDEPAAVTVDAVRELPGPLPDSPAYLIHTSGAKGVLVPHRGLVNRLQWMRDAYGLGPDDRVLHKAPEDLDVSVWEQFAPLVAGAAQVVAGPGSHRDPVHLARLIRRTGVTTVHFAPSVLEVFLAEPEAAHRTGLRRVLCGGEPLPAGLPERFRALSAGAELHVLHGPTEASFDALAWNGTTGTPAAHPPAGRPVRNTRVYVLDGHLAPLPFGSTGELYVGGVQVAHGYLGRPDLTAQRFVADPYGPPGSRLFRTGDLARITRDGTVELVGRTDDRITVGGRPVEPGEIEGVLTGHPAVGAALVTARPGPAGTTVLVAHHVPADPAAPADAETLRAHAASALPEYAVPAHYPALDAFPRTADGRIDLDALPEPHHSTARAPRNDIEQTLCGLFADLLGKPVTSIDDSFFDLGGHSLLATRLVSRVRSTFGIELPFRDIFDAQTVAALAERVVGSSTGGRPPVRAARERPERVPLAFAQRRLWFLNRMEGPSGTYNVPLAVRLSGSLDVAALTAAFNDVVARHEALRTVFPETDGEPWQRVVPVAQATVPVEVVEVTEEGLAAALGSAASAGFDLAVDLPVRASLFRVAGTGNGTEHVLCVVMHHIAGDGWSQAPLARDLAVAYRARLDGATPDWQPLPVQYADYALWQRDVLGGEDDEGSPIAAQLAYWRDALDGLPDELNLPVDRARPAVASYRGGVVSVELGARLHRDLMDLARSTRSSLFMVLQAGVAGLLSRLGAGPDVPLGTAIAGRTDAALDDLVGFFVNTLVLRTDVSGDPGFRELVERVRVADLAAYAHQDLPFEQLVHAVQPARSLARHPLFQVMIVLQNNAVASLDLPGLTARPIDQETSAAKFDLGFNFVERTDLDGAPAGIDVSIEYSADLFDAGTVRLIGERLARLLTTGAAEPATPLTRIDILDPAEHERLLTGLNDTARTLELPPVTESGFAPETVAGLFAAQAARTPDRPAVVAEDGELSYAGLDERSSRLAALLAARGVRRGDVVAVAVPRSAALTVALLAALKAGAAYLPVETDYPAERIAYVLGDARPAVLVTTGDALRALPEGVKGTVRSLVVLDDLGTDWELTAVPADAVRALPGPLPDSPAYVIYTSGSTGRPKGVVVPHRGIVNRLLWMQDAYRLGPDDRVLQKTPSGFDVSVWEFFWPLVTGSVQVAARPGGHRDPAYLARLVQEAAVTTVHFVPSMLEVFLADPEAARCTGLRRVLCSGEALPAGLRDRFRAVLGGVELHNLYGPTEASVDVTAWDCATVPDTPSVPIGRPIWNTRTYVLDAALTPAPTGSSGELYLGGVQLAHGYLGRPDLTAQRFVADPYGPPGSRLYRTGDLARVTRDGVIEFLGRTDDQVKIRGQRVELGEIEHALTRHPRVGSAVVTAHRDPSGDTRLAAYVTVADPAAPVEPEELRDLLAALLPDHMVPVHYAVVDAVPVTPNGKVDKKALPAPRLLDRRPGRAPRDETETVLCEIFAELLGHDTVHIDDNFFDLGGHSLLATKLISRVRDRLGAEMSVVSIFEAPTVATLAGRLGQDGATGPTAPLLTLRPGGPDAPLFCVHPLGGLSWPYAGLAEHLPAEVGLHGLQAVGLDGDDPLPASLEEMADDYVTRIRAVQPEGPYRLLGWSLGGRIAHAMAVRLEAAGQEVELLALLDAYPSTTAEPDARFSEREFLDGILSAAGLDAAGLDGPVDVDTVMAAVRSTGNDLAGLTADQLRRLQRVMANSFRLDGAALTGRSRAGAVMFAATVDPAGDPDHWLDHVDGGLEIHTVAVAHNDLVRPEPLAEIGAVLAKKLARTAHPADARHTAATADTADSRHS</sequence>
<comment type="caution">
    <text evidence="7">The sequence shown here is derived from an EMBL/GenBank/DDBJ whole genome shotgun (WGS) entry which is preliminary data.</text>
</comment>
<dbReference type="GO" id="GO:0044550">
    <property type="term" value="P:secondary metabolite biosynthetic process"/>
    <property type="evidence" value="ECO:0007669"/>
    <property type="project" value="UniProtKB-ARBA"/>
</dbReference>
<dbReference type="InterPro" id="IPR010071">
    <property type="entry name" value="AA_adenyl_dom"/>
</dbReference>
<dbReference type="InterPro" id="IPR020802">
    <property type="entry name" value="TesA-like"/>
</dbReference>
<dbReference type="InterPro" id="IPR023213">
    <property type="entry name" value="CAT-like_dom_sf"/>
</dbReference>
<dbReference type="FunFam" id="1.10.1200.10:FF:000005">
    <property type="entry name" value="Nonribosomal peptide synthetase 1"/>
    <property type="match status" value="1"/>
</dbReference>
<dbReference type="Gene3D" id="2.30.38.10">
    <property type="entry name" value="Luciferase, Domain 3"/>
    <property type="match status" value="1"/>
</dbReference>
<dbReference type="Gene3D" id="3.30.300.30">
    <property type="match status" value="2"/>
</dbReference>
<feature type="domain" description="Carrier" evidence="6">
    <location>
        <begin position="472"/>
        <end position="547"/>
    </location>
</feature>
<keyword evidence="4" id="KW-0597">Phosphoprotein</keyword>
<dbReference type="Pfam" id="PF00550">
    <property type="entry name" value="PP-binding"/>
    <property type="match status" value="3"/>
</dbReference>
<evidence type="ECO:0000256" key="1">
    <source>
        <dbReference type="ARBA" id="ARBA00001957"/>
    </source>
</evidence>
<dbReference type="Gene3D" id="3.40.50.1820">
    <property type="entry name" value="alpha/beta hydrolase"/>
    <property type="match status" value="1"/>
</dbReference>
<dbReference type="InterPro" id="IPR020845">
    <property type="entry name" value="AMP-binding_CS"/>
</dbReference>
<dbReference type="Gene3D" id="3.30.559.10">
    <property type="entry name" value="Chloramphenicol acetyltransferase-like domain"/>
    <property type="match status" value="3"/>
</dbReference>
<dbReference type="PANTHER" id="PTHR45527">
    <property type="entry name" value="NONRIBOSOMAL PEPTIDE SYNTHETASE"/>
    <property type="match status" value="1"/>
</dbReference>
<dbReference type="InterPro" id="IPR042099">
    <property type="entry name" value="ANL_N_sf"/>
</dbReference>
<protein>
    <submittedName>
        <fullName evidence="7">Amino acid adenylation domain-containing protein</fullName>
    </submittedName>
</protein>